<dbReference type="Proteomes" id="UP001288944">
    <property type="component" value="Unassembled WGS sequence"/>
</dbReference>
<comment type="caution">
    <text evidence="2">The sequence shown here is derived from an EMBL/GenBank/DDBJ whole genome shotgun (WGS) entry which is preliminary data.</text>
</comment>
<evidence type="ECO:0000313" key="3">
    <source>
        <dbReference type="Proteomes" id="UP001288944"/>
    </source>
</evidence>
<feature type="transmembrane region" description="Helical" evidence="1">
    <location>
        <begin position="12"/>
        <end position="36"/>
    </location>
</feature>
<keyword evidence="1" id="KW-0812">Transmembrane</keyword>
<feature type="non-terminal residue" evidence="2">
    <location>
        <position position="71"/>
    </location>
</feature>
<dbReference type="AlphaFoldDB" id="A0AAW9K8A9"/>
<keyword evidence="2" id="KW-0418">Kinase</keyword>
<keyword evidence="1" id="KW-1133">Transmembrane helix</keyword>
<keyword evidence="2" id="KW-0808">Transferase</keyword>
<dbReference type="EMBL" id="WNUR01000918">
    <property type="protein sequence ID" value="MDZ7543190.1"/>
    <property type="molecule type" value="Genomic_DNA"/>
</dbReference>
<accession>A0AAW9K8A9</accession>
<proteinExistence type="predicted"/>
<dbReference type="GO" id="GO:0016301">
    <property type="term" value="F:kinase activity"/>
    <property type="evidence" value="ECO:0007669"/>
    <property type="project" value="UniProtKB-KW"/>
</dbReference>
<protein>
    <submittedName>
        <fullName evidence="2">Sensor histidine kinase</fullName>
    </submittedName>
</protein>
<keyword evidence="1" id="KW-0472">Membrane</keyword>
<evidence type="ECO:0000256" key="1">
    <source>
        <dbReference type="SAM" id="Phobius"/>
    </source>
</evidence>
<reference evidence="2" key="1">
    <citation type="submission" date="2019-11" db="EMBL/GenBank/DDBJ databases">
        <title>Characterization of Clostridium perfringens isolates from swine manure treated agricultural soils.</title>
        <authorList>
            <person name="Wushke S.T."/>
        </authorList>
    </citation>
    <scope>NUCLEOTIDE SEQUENCE</scope>
    <source>
        <strain evidence="2">X62</strain>
    </source>
</reference>
<evidence type="ECO:0000313" key="2">
    <source>
        <dbReference type="EMBL" id="MDZ7543190.1"/>
    </source>
</evidence>
<organism evidence="2 3">
    <name type="scientific">Clostridium perfringens</name>
    <dbReference type="NCBI Taxonomy" id="1502"/>
    <lineage>
        <taxon>Bacteria</taxon>
        <taxon>Bacillati</taxon>
        <taxon>Bacillota</taxon>
        <taxon>Clostridia</taxon>
        <taxon>Eubacteriales</taxon>
        <taxon>Clostridiaceae</taxon>
        <taxon>Clostridium</taxon>
    </lineage>
</organism>
<gene>
    <name evidence="2" type="ORF">GNF83_18835</name>
</gene>
<sequence length="71" mass="8179">MDIKLKEKIKDYITGVWGIEILTVCVLLVTLTIGYYQSFNNVFAELGAGTFDALLNKEKYIDSMIYYESRD</sequence>
<name>A0AAW9K8A9_CLOPF</name>